<dbReference type="Proteomes" id="UP001552299">
    <property type="component" value="Unassembled WGS sequence"/>
</dbReference>
<feature type="compositionally biased region" description="Gly residues" evidence="1">
    <location>
        <begin position="48"/>
        <end position="62"/>
    </location>
</feature>
<name>A0ABD0VD82_DENTH</name>
<dbReference type="AlphaFoldDB" id="A0ABD0VD82"/>
<accession>A0ABD0VD82</accession>
<protein>
    <submittedName>
        <fullName evidence="2">Uncharacterized protein</fullName>
    </submittedName>
</protein>
<evidence type="ECO:0000256" key="1">
    <source>
        <dbReference type="SAM" id="MobiDB-lite"/>
    </source>
</evidence>
<evidence type="ECO:0000313" key="3">
    <source>
        <dbReference type="Proteomes" id="UP001552299"/>
    </source>
</evidence>
<comment type="caution">
    <text evidence="2">The sequence shown here is derived from an EMBL/GenBank/DDBJ whole genome shotgun (WGS) entry which is preliminary data.</text>
</comment>
<keyword evidence="3" id="KW-1185">Reference proteome</keyword>
<dbReference type="EMBL" id="JANQDX010000006">
    <property type="protein sequence ID" value="KAL0922670.1"/>
    <property type="molecule type" value="Genomic_DNA"/>
</dbReference>
<proteinExistence type="predicted"/>
<gene>
    <name evidence="2" type="ORF">M5K25_006675</name>
</gene>
<sequence>MDRSRSYASRQTACGANAGQRRVTRKSQHAGKESGWPRDRRRGLKLAMGGGHTAQAHAGGGLVCRKVSRTSDRQKTSKVGRIGNQLQSVLGEVLCLHRGVVKKEEGVLCHHRGEVKKEVLRFSAGERKKGSLPSPWRGEKGRVAVLCRRKEEGFSAIIV</sequence>
<reference evidence="2 3" key="1">
    <citation type="journal article" date="2024" name="Plant Biotechnol. J.">
        <title>Dendrobium thyrsiflorum genome and its molecular insights into genes involved in important horticultural traits.</title>
        <authorList>
            <person name="Chen B."/>
            <person name="Wang J.Y."/>
            <person name="Zheng P.J."/>
            <person name="Li K.L."/>
            <person name="Liang Y.M."/>
            <person name="Chen X.F."/>
            <person name="Zhang C."/>
            <person name="Zhao X."/>
            <person name="He X."/>
            <person name="Zhang G.Q."/>
            <person name="Liu Z.J."/>
            <person name="Xu Q."/>
        </authorList>
    </citation>
    <scope>NUCLEOTIDE SEQUENCE [LARGE SCALE GENOMIC DNA]</scope>
    <source>
        <strain evidence="2">GZMU011</strain>
    </source>
</reference>
<evidence type="ECO:0000313" key="2">
    <source>
        <dbReference type="EMBL" id="KAL0922670.1"/>
    </source>
</evidence>
<feature type="region of interest" description="Disordered" evidence="1">
    <location>
        <begin position="1"/>
        <end position="77"/>
    </location>
</feature>
<organism evidence="2 3">
    <name type="scientific">Dendrobium thyrsiflorum</name>
    <name type="common">Pinecone-like raceme dendrobium</name>
    <name type="synonym">Orchid</name>
    <dbReference type="NCBI Taxonomy" id="117978"/>
    <lineage>
        <taxon>Eukaryota</taxon>
        <taxon>Viridiplantae</taxon>
        <taxon>Streptophyta</taxon>
        <taxon>Embryophyta</taxon>
        <taxon>Tracheophyta</taxon>
        <taxon>Spermatophyta</taxon>
        <taxon>Magnoliopsida</taxon>
        <taxon>Liliopsida</taxon>
        <taxon>Asparagales</taxon>
        <taxon>Orchidaceae</taxon>
        <taxon>Epidendroideae</taxon>
        <taxon>Malaxideae</taxon>
        <taxon>Dendrobiinae</taxon>
        <taxon>Dendrobium</taxon>
    </lineage>
</organism>
<feature type="compositionally biased region" description="Polar residues" evidence="1">
    <location>
        <begin position="1"/>
        <end position="14"/>
    </location>
</feature>